<dbReference type="Gene3D" id="1.25.10.10">
    <property type="entry name" value="Leucine-rich Repeat Variant"/>
    <property type="match status" value="2"/>
</dbReference>
<feature type="repeat" description="ARM" evidence="2">
    <location>
        <begin position="406"/>
        <end position="448"/>
    </location>
</feature>
<dbReference type="OrthoDB" id="409644at2759"/>
<accession>A0A8T2U9L9</accession>
<feature type="repeat" description="HEAT" evidence="1">
    <location>
        <begin position="448"/>
        <end position="476"/>
    </location>
</feature>
<evidence type="ECO:0000256" key="2">
    <source>
        <dbReference type="PROSITE-ProRule" id="PRU00259"/>
    </source>
</evidence>
<dbReference type="InterPro" id="IPR000225">
    <property type="entry name" value="Armadillo"/>
</dbReference>
<evidence type="ECO:0000313" key="3">
    <source>
        <dbReference type="EMBL" id="KAH7431398.1"/>
    </source>
</evidence>
<dbReference type="SUPFAM" id="SSF48371">
    <property type="entry name" value="ARM repeat"/>
    <property type="match status" value="2"/>
</dbReference>
<dbReference type="PROSITE" id="PS50077">
    <property type="entry name" value="HEAT_REPEAT"/>
    <property type="match status" value="1"/>
</dbReference>
<keyword evidence="4" id="KW-1185">Reference proteome</keyword>
<dbReference type="OMA" id="NGEQMAR"/>
<dbReference type="Proteomes" id="UP000825935">
    <property type="component" value="Chromosome 8"/>
</dbReference>
<dbReference type="PANTHER" id="PTHR46241">
    <property type="entry name" value="ARMADILLO REPEAT-CONTAINING PROTEIN 4 ARMC4"/>
    <property type="match status" value="1"/>
</dbReference>
<dbReference type="InterPro" id="IPR011989">
    <property type="entry name" value="ARM-like"/>
</dbReference>
<gene>
    <name evidence="3" type="ORF">KP509_08G046500</name>
</gene>
<dbReference type="PROSITE" id="PS50176">
    <property type="entry name" value="ARM_REPEAT"/>
    <property type="match status" value="2"/>
</dbReference>
<dbReference type="EMBL" id="CM035413">
    <property type="protein sequence ID" value="KAH7431398.1"/>
    <property type="molecule type" value="Genomic_DNA"/>
</dbReference>
<dbReference type="InterPro" id="IPR021133">
    <property type="entry name" value="HEAT_type_2"/>
</dbReference>
<evidence type="ECO:0000313" key="4">
    <source>
        <dbReference type="Proteomes" id="UP000825935"/>
    </source>
</evidence>
<sequence>MQEESELHHDMLVEPKANTCGTEMTEDVACNSSLAKVRTVLAAAAGSSFHEGFSKKKFLKAISAMAIEGVFDECLDIGSGPFLFEMLNHQDSKMQIVGCLLLAKQAKLAVPESNIKDIIPVVTKLLNVEALSWGISVKEVAVLAVKRIVKRGANFRLMLGRVGAIPNLLALASQHGEDKLQILALQVLKELVLSENCNQERFTQAGGVQVVLDLVNSSCPKIRCLAAEIVGIIARLSNVRRGIASHTGVSSLIEAARTGSMASRARAAHALGLLAFVKRARRLIADAGGIPVLIDLLRDGDEVAKLVAGNSLGIISACVDHLWQVAQAGAIPLYIDLLEGGNPHGKDVAEDAFCILAASEENALSIIEHLVRILCYGSVESKAAAADIIWDLSSYRHSTSFLIAAGAIPLLVGLLKDDNEELRQNVSGAIAQLTYNDDDRQALAEAGVIPVLVELLQDTSTEVKGNAAEALNSFAEDPTYRDEIQTASAAHGLLIIQHMIRDDCD</sequence>
<comment type="caution">
    <text evidence="3">The sequence shown here is derived from an EMBL/GenBank/DDBJ whole genome shotgun (WGS) entry which is preliminary data.</text>
</comment>
<dbReference type="AlphaFoldDB" id="A0A8T2U9L9"/>
<dbReference type="PANTHER" id="PTHR46241:SF1">
    <property type="entry name" value="OUTER DYNEIN ARM-DOCKING COMPLEX SUBUNIT 2"/>
    <property type="match status" value="1"/>
</dbReference>
<dbReference type="SMART" id="SM00185">
    <property type="entry name" value="ARM"/>
    <property type="match status" value="8"/>
</dbReference>
<dbReference type="InterPro" id="IPR016024">
    <property type="entry name" value="ARM-type_fold"/>
</dbReference>
<protein>
    <submittedName>
        <fullName evidence="3">Uncharacterized protein</fullName>
    </submittedName>
</protein>
<name>A0A8T2U9L9_CERRI</name>
<dbReference type="Pfam" id="PF00514">
    <property type="entry name" value="Arm"/>
    <property type="match status" value="2"/>
</dbReference>
<evidence type="ECO:0000256" key="1">
    <source>
        <dbReference type="PROSITE-ProRule" id="PRU00103"/>
    </source>
</evidence>
<organism evidence="3 4">
    <name type="scientific">Ceratopteris richardii</name>
    <name type="common">Triangle waterfern</name>
    <dbReference type="NCBI Taxonomy" id="49495"/>
    <lineage>
        <taxon>Eukaryota</taxon>
        <taxon>Viridiplantae</taxon>
        <taxon>Streptophyta</taxon>
        <taxon>Embryophyta</taxon>
        <taxon>Tracheophyta</taxon>
        <taxon>Polypodiopsida</taxon>
        <taxon>Polypodiidae</taxon>
        <taxon>Polypodiales</taxon>
        <taxon>Pteridineae</taxon>
        <taxon>Pteridaceae</taxon>
        <taxon>Parkerioideae</taxon>
        <taxon>Ceratopteris</taxon>
    </lineage>
</organism>
<reference evidence="3" key="1">
    <citation type="submission" date="2021-08" db="EMBL/GenBank/DDBJ databases">
        <title>WGS assembly of Ceratopteris richardii.</title>
        <authorList>
            <person name="Marchant D.B."/>
            <person name="Chen G."/>
            <person name="Jenkins J."/>
            <person name="Shu S."/>
            <person name="Leebens-Mack J."/>
            <person name="Grimwood J."/>
            <person name="Schmutz J."/>
            <person name="Soltis P."/>
            <person name="Soltis D."/>
            <person name="Chen Z.-H."/>
        </authorList>
    </citation>
    <scope>NUCLEOTIDE SEQUENCE</scope>
    <source>
        <strain evidence="3">Whitten #5841</strain>
        <tissue evidence="3">Leaf</tissue>
    </source>
</reference>
<dbReference type="EMBL" id="CM035413">
    <property type="protein sequence ID" value="KAH7431396.1"/>
    <property type="molecule type" value="Genomic_DNA"/>
</dbReference>
<proteinExistence type="predicted"/>
<feature type="repeat" description="ARM" evidence="2">
    <location>
        <begin position="447"/>
        <end position="489"/>
    </location>
</feature>